<evidence type="ECO:0000256" key="1">
    <source>
        <dbReference type="SAM" id="MobiDB-lite"/>
    </source>
</evidence>
<name>O22623_VACCO</name>
<feature type="compositionally biased region" description="Basic and acidic residues" evidence="1">
    <location>
        <begin position="299"/>
        <end position="314"/>
    </location>
</feature>
<feature type="compositionally biased region" description="Basic and acidic residues" evidence="1">
    <location>
        <begin position="213"/>
        <end position="238"/>
    </location>
</feature>
<reference evidence="2" key="2">
    <citation type="submission" date="1997-10" db="EMBL/GenBank/DDBJ databases">
        <title>Complementary DNA sequence of dehydrin (bbdhn1) from blueberry floral buds.</title>
        <authorList>
            <person name="Levi A."/>
            <person name="Rowland L.J."/>
            <person name="Panta G.R."/>
            <person name="Muthalif M.M."/>
            <person name="Parmentier C.M."/>
            <person name="Arora R."/>
            <person name="Shanker S."/>
        </authorList>
    </citation>
    <scope>NUCLEOTIDE SEQUENCE</scope>
    <source>
        <tissue evidence="2">Cold hardy floral buds</tissue>
    </source>
</reference>
<dbReference type="GO" id="GO:0046872">
    <property type="term" value="F:metal ion binding"/>
    <property type="evidence" value="ECO:0007669"/>
    <property type="project" value="InterPro"/>
</dbReference>
<organism evidence="2">
    <name type="scientific">Vaccinium corymbosum</name>
    <name type="common">Highbush blueberry</name>
    <dbReference type="NCBI Taxonomy" id="69266"/>
    <lineage>
        <taxon>Eukaryota</taxon>
        <taxon>Viridiplantae</taxon>
        <taxon>Streptophyta</taxon>
        <taxon>Embryophyta</taxon>
        <taxon>Tracheophyta</taxon>
        <taxon>Spermatophyta</taxon>
        <taxon>Magnoliopsida</taxon>
        <taxon>eudicotyledons</taxon>
        <taxon>Gunneridae</taxon>
        <taxon>Pentapetalae</taxon>
        <taxon>asterids</taxon>
        <taxon>Ericales</taxon>
        <taxon>Ericaceae</taxon>
        <taxon>Vaccinioideae</taxon>
        <taxon>Vaccinieae</taxon>
        <taxon>Vaccinium</taxon>
    </lineage>
</organism>
<feature type="compositionally biased region" description="Basic and acidic residues" evidence="1">
    <location>
        <begin position="135"/>
        <end position="144"/>
    </location>
</feature>
<feature type="compositionally biased region" description="Basic and acidic residues" evidence="1">
    <location>
        <begin position="42"/>
        <end position="64"/>
    </location>
</feature>
<feature type="compositionally biased region" description="Basic and acidic residues" evidence="1">
    <location>
        <begin position="17"/>
        <end position="27"/>
    </location>
</feature>
<dbReference type="EMBL" id="AF030180">
    <property type="protein sequence ID" value="AAB84258.1"/>
    <property type="molecule type" value="mRNA"/>
</dbReference>
<evidence type="ECO:0000313" key="2">
    <source>
        <dbReference type="EMBL" id="AAB84258.1"/>
    </source>
</evidence>
<dbReference type="InterPro" id="IPR039285">
    <property type="entry name" value="HIRD11-like"/>
</dbReference>
<feature type="compositionally biased region" description="Polar residues" evidence="1">
    <location>
        <begin position="28"/>
        <end position="38"/>
    </location>
</feature>
<feature type="compositionally biased region" description="Gly residues" evidence="1">
    <location>
        <begin position="65"/>
        <end position="76"/>
    </location>
</feature>
<dbReference type="PANTHER" id="PTHR34941:SF1">
    <property type="entry name" value="DEHYDRIN HIRD11"/>
    <property type="match status" value="1"/>
</dbReference>
<feature type="compositionally biased region" description="Basic and acidic residues" evidence="1">
    <location>
        <begin position="108"/>
        <end position="126"/>
    </location>
</feature>
<feature type="compositionally biased region" description="Basic and acidic residues" evidence="1">
    <location>
        <begin position="266"/>
        <end position="291"/>
    </location>
</feature>
<dbReference type="AlphaFoldDB" id="O22623"/>
<protein>
    <submittedName>
        <fullName evidence="2">Dehydrin 1</fullName>
    </submittedName>
</protein>
<gene>
    <name evidence="2" type="primary">bbdhn1</name>
</gene>
<accession>O22623</accession>
<sequence length="314" mass="34275">MAGIMNKIGQTLPCGGNKEEDKYKGGEQHQQQQYNKPGQHQGESRQDQRKEGGGLMGELKDKIHGGGVGTDGGGVGSVDPHGHQGGKYRHDQQHSEYVQDQQPGGYRQDQRKEGGGLMDKVKDKIHGGGVGSADQHQDGYKQDQLHGGYKQDQQLGGYRQDQHKEGGGLIYKVKDKIHGGDGGSADQHQGIYGQDQQLGGYRQDQQLGGYRQDQQHGEYKQDQRKEGGGLMDKVKDKIPGGNGGSAADQHQGVYGQDQQLGGYRQDQQRGEYKQDQRKEGGGLMDKVKDTIHGGAGGGADKHRGEYKQDQYRGD</sequence>
<feature type="compositionally biased region" description="Basic and acidic residues" evidence="1">
    <location>
        <begin position="160"/>
        <end position="179"/>
    </location>
</feature>
<proteinExistence type="evidence at transcript level"/>
<dbReference type="PANTHER" id="PTHR34941">
    <property type="entry name" value="DEHYDRIN HIRD11"/>
    <property type="match status" value="1"/>
</dbReference>
<feature type="region of interest" description="Disordered" evidence="1">
    <location>
        <begin position="1"/>
        <end position="314"/>
    </location>
</feature>
<reference evidence="2" key="1">
    <citation type="journal article" date="1994" name="Plant Physiol.">
        <title>Identification of dehydrin-like proteins responsive to chilling in floral buds of blueberry (Vaccinium, section Cyanococcus).</title>
        <authorList>
            <person name="Muthalif M.M."/>
            <person name="Rowland L.J."/>
        </authorList>
    </citation>
    <scope>NUCLEOTIDE SEQUENCE</scope>
    <source>
        <tissue evidence="2">Cold hardy floral buds</tissue>
    </source>
</reference>